<keyword evidence="2" id="KW-1185">Reference proteome</keyword>
<proteinExistence type="predicted"/>
<dbReference type="InterPro" id="IPR038466">
    <property type="entry name" value="S8_pro-domain_sf"/>
</dbReference>
<feature type="non-terminal residue" evidence="1">
    <location>
        <position position="1"/>
    </location>
</feature>
<name>A0AAD8EIW0_DIPPU</name>
<feature type="non-terminal residue" evidence="1">
    <location>
        <position position="77"/>
    </location>
</feature>
<gene>
    <name evidence="1" type="ORF">L9F63_001591</name>
</gene>
<evidence type="ECO:0000313" key="2">
    <source>
        <dbReference type="Proteomes" id="UP001233999"/>
    </source>
</evidence>
<dbReference type="Proteomes" id="UP001233999">
    <property type="component" value="Unassembled WGS sequence"/>
</dbReference>
<comment type="caution">
    <text evidence="1">The sequence shown here is derived from an EMBL/GenBank/DDBJ whole genome shotgun (WGS) entry which is preliminary data.</text>
</comment>
<sequence>NVVFVMLSCKRCDKRYDTIFVVQVRNPVLSSRNGYRRNETSEIGSLRGFYLFESERIHKRSLSASAEQHSALSSEPK</sequence>
<accession>A0AAD8EIW0</accession>
<dbReference type="EMBL" id="JASPKZ010003854">
    <property type="protein sequence ID" value="KAJ9591868.1"/>
    <property type="molecule type" value="Genomic_DNA"/>
</dbReference>
<dbReference type="Gene3D" id="3.30.70.850">
    <property type="entry name" value="Peptidase S8, pro-domain"/>
    <property type="match status" value="1"/>
</dbReference>
<reference evidence="1" key="1">
    <citation type="journal article" date="2023" name="IScience">
        <title>Live-bearing cockroach genome reveals convergent evolutionary mechanisms linked to viviparity in insects and beyond.</title>
        <authorList>
            <person name="Fouks B."/>
            <person name="Harrison M.C."/>
            <person name="Mikhailova A.A."/>
            <person name="Marchal E."/>
            <person name="English S."/>
            <person name="Carruthers M."/>
            <person name="Jennings E.C."/>
            <person name="Chiamaka E.L."/>
            <person name="Frigard R.A."/>
            <person name="Pippel M."/>
            <person name="Attardo G.M."/>
            <person name="Benoit J.B."/>
            <person name="Bornberg-Bauer E."/>
            <person name="Tobe S.S."/>
        </authorList>
    </citation>
    <scope>NUCLEOTIDE SEQUENCE</scope>
    <source>
        <strain evidence="1">Stay&amp;Tobe</strain>
    </source>
</reference>
<organism evidence="1 2">
    <name type="scientific">Diploptera punctata</name>
    <name type="common">Pacific beetle cockroach</name>
    <dbReference type="NCBI Taxonomy" id="6984"/>
    <lineage>
        <taxon>Eukaryota</taxon>
        <taxon>Metazoa</taxon>
        <taxon>Ecdysozoa</taxon>
        <taxon>Arthropoda</taxon>
        <taxon>Hexapoda</taxon>
        <taxon>Insecta</taxon>
        <taxon>Pterygota</taxon>
        <taxon>Neoptera</taxon>
        <taxon>Polyneoptera</taxon>
        <taxon>Dictyoptera</taxon>
        <taxon>Blattodea</taxon>
        <taxon>Blaberoidea</taxon>
        <taxon>Blaberidae</taxon>
        <taxon>Diplopterinae</taxon>
        <taxon>Diploptera</taxon>
    </lineage>
</organism>
<dbReference type="AlphaFoldDB" id="A0AAD8EIW0"/>
<evidence type="ECO:0000313" key="1">
    <source>
        <dbReference type="EMBL" id="KAJ9591868.1"/>
    </source>
</evidence>
<protein>
    <submittedName>
        <fullName evidence="1">Uncharacterized protein</fullName>
    </submittedName>
</protein>
<reference evidence="1" key="2">
    <citation type="submission" date="2023-05" db="EMBL/GenBank/DDBJ databases">
        <authorList>
            <person name="Fouks B."/>
        </authorList>
    </citation>
    <scope>NUCLEOTIDE SEQUENCE</scope>
    <source>
        <strain evidence="1">Stay&amp;Tobe</strain>
        <tissue evidence="1">Testes</tissue>
    </source>
</reference>